<dbReference type="AlphaFoldDB" id="G2DYG9"/>
<accession>G2DYG9</accession>
<dbReference type="EMBL" id="AFWT01000006">
    <property type="protein sequence ID" value="EGV32596.1"/>
    <property type="molecule type" value="Genomic_DNA"/>
</dbReference>
<dbReference type="Pfam" id="PF07295">
    <property type="entry name" value="DUF1451"/>
    <property type="match status" value="1"/>
</dbReference>
<dbReference type="STRING" id="765913.ThidrDRAFT_1081"/>
<dbReference type="Proteomes" id="UP000004200">
    <property type="component" value="Unassembled WGS sequence"/>
</dbReference>
<name>G2DYG9_9GAMM</name>
<sequence>MTQDQKNETVDKLVQAYEQMLKQTHETIEKAQTESVPKFREVLEKTRDNMVELGELSREEAQKVSEFIRRDIEDAANYIAETGQDIRDWWRFDLELMEKRMMDMFKMVADQTSLQLAQWAETARQMSLYRAGEITGPGTLVCDRCGAETNFVKAGRIPDCADCGGTLFHRRAEGDNDQSGTGEDAKG</sequence>
<dbReference type="eggNOG" id="COG2888">
    <property type="taxonomic scope" value="Bacteria"/>
</dbReference>
<keyword evidence="2" id="KW-1185">Reference proteome</keyword>
<dbReference type="InterPro" id="IPR009912">
    <property type="entry name" value="DUF1451"/>
</dbReference>
<dbReference type="OrthoDB" id="3174978at2"/>
<dbReference type="RefSeq" id="WP_007039796.1">
    <property type="nucleotide sequence ID" value="NZ_AFWT01000006.1"/>
</dbReference>
<organism evidence="1 2">
    <name type="scientific">Thiorhodococcus drewsii AZ1</name>
    <dbReference type="NCBI Taxonomy" id="765913"/>
    <lineage>
        <taxon>Bacteria</taxon>
        <taxon>Pseudomonadati</taxon>
        <taxon>Pseudomonadota</taxon>
        <taxon>Gammaproteobacteria</taxon>
        <taxon>Chromatiales</taxon>
        <taxon>Chromatiaceae</taxon>
        <taxon>Thiorhodococcus</taxon>
    </lineage>
</organism>
<evidence type="ECO:0000313" key="1">
    <source>
        <dbReference type="EMBL" id="EGV32596.1"/>
    </source>
</evidence>
<proteinExistence type="predicted"/>
<reference evidence="1 2" key="1">
    <citation type="submission" date="2011-06" db="EMBL/GenBank/DDBJ databases">
        <title>The draft genome of Thiorhodococcus drewsii AZ1.</title>
        <authorList>
            <consortium name="US DOE Joint Genome Institute (JGI-PGF)"/>
            <person name="Lucas S."/>
            <person name="Han J."/>
            <person name="Lapidus A."/>
            <person name="Cheng J.-F."/>
            <person name="Goodwin L."/>
            <person name="Pitluck S."/>
            <person name="Peters L."/>
            <person name="Land M.L."/>
            <person name="Hauser L."/>
            <person name="Vogl K."/>
            <person name="Liu Z."/>
            <person name="Imhoff J."/>
            <person name="Thiel V."/>
            <person name="Frigaard N.-U."/>
            <person name="Bryant D.A."/>
            <person name="Woyke T.J."/>
        </authorList>
    </citation>
    <scope>NUCLEOTIDE SEQUENCE [LARGE SCALE GENOMIC DNA]</scope>
    <source>
        <strain evidence="1 2">AZ1</strain>
    </source>
</reference>
<protein>
    <recommendedName>
        <fullName evidence="3">Zinc ribbon-containing protein</fullName>
    </recommendedName>
</protein>
<gene>
    <name evidence="1" type="ORF">ThidrDRAFT_1081</name>
</gene>
<evidence type="ECO:0000313" key="2">
    <source>
        <dbReference type="Proteomes" id="UP000004200"/>
    </source>
</evidence>
<comment type="caution">
    <text evidence="1">The sequence shown here is derived from an EMBL/GenBank/DDBJ whole genome shotgun (WGS) entry which is preliminary data.</text>
</comment>
<evidence type="ECO:0008006" key="3">
    <source>
        <dbReference type="Google" id="ProtNLM"/>
    </source>
</evidence>